<dbReference type="Proteomes" id="UP000239757">
    <property type="component" value="Unassembled WGS sequence"/>
</dbReference>
<evidence type="ECO:0000313" key="1">
    <source>
        <dbReference type="EMBL" id="PPR99533.1"/>
    </source>
</evidence>
<dbReference type="AlphaFoldDB" id="A0A2P5X878"/>
<evidence type="ECO:0000313" key="2">
    <source>
        <dbReference type="Proteomes" id="UP000239757"/>
    </source>
</evidence>
<dbReference type="Gene3D" id="3.30.310.80">
    <property type="entry name" value="Kinase associated domain 1, KA1"/>
    <property type="match status" value="1"/>
</dbReference>
<accession>A0A2P5X878</accession>
<organism evidence="1 2">
    <name type="scientific">Gossypium barbadense</name>
    <name type="common">Sea Island cotton</name>
    <name type="synonym">Hibiscus barbadensis</name>
    <dbReference type="NCBI Taxonomy" id="3634"/>
    <lineage>
        <taxon>Eukaryota</taxon>
        <taxon>Viridiplantae</taxon>
        <taxon>Streptophyta</taxon>
        <taxon>Embryophyta</taxon>
        <taxon>Tracheophyta</taxon>
        <taxon>Spermatophyta</taxon>
        <taxon>Magnoliopsida</taxon>
        <taxon>eudicotyledons</taxon>
        <taxon>Gunneridae</taxon>
        <taxon>Pentapetalae</taxon>
        <taxon>rosids</taxon>
        <taxon>malvids</taxon>
        <taxon>Malvales</taxon>
        <taxon>Malvaceae</taxon>
        <taxon>Malvoideae</taxon>
        <taxon>Gossypium</taxon>
    </lineage>
</organism>
<sequence length="82" mass="8978">MERVREVGERLGYRVERGKRGLMGLGKGRVVVVVEVVEVAEVFVLVEIKVMDGGAEFEEGQWVDLEAGLGDVFVSWDNGALG</sequence>
<proteinExistence type="predicted"/>
<gene>
    <name evidence="1" type="ORF">GOBAR_AA21133</name>
</gene>
<reference evidence="1 2" key="1">
    <citation type="submission" date="2015-01" db="EMBL/GenBank/DDBJ databases">
        <title>Genome of allotetraploid Gossypium barbadense reveals genomic plasticity and fiber elongation in cotton evolution.</title>
        <authorList>
            <person name="Chen X."/>
            <person name="Liu X."/>
            <person name="Zhao B."/>
            <person name="Zheng H."/>
            <person name="Hu Y."/>
            <person name="Lu G."/>
            <person name="Yang C."/>
            <person name="Chen J."/>
            <person name="Shan C."/>
            <person name="Zhang L."/>
            <person name="Zhou Y."/>
            <person name="Wang L."/>
            <person name="Guo W."/>
            <person name="Bai Y."/>
            <person name="Ruan J."/>
            <person name="Shangguan X."/>
            <person name="Mao Y."/>
            <person name="Jiang J."/>
            <person name="Zhu Y."/>
            <person name="Lei J."/>
            <person name="Kang H."/>
            <person name="Chen S."/>
            <person name="He X."/>
            <person name="Wang R."/>
            <person name="Wang Y."/>
            <person name="Chen J."/>
            <person name="Wang L."/>
            <person name="Yu S."/>
            <person name="Wang B."/>
            <person name="Wei J."/>
            <person name="Song S."/>
            <person name="Lu X."/>
            <person name="Gao Z."/>
            <person name="Gu W."/>
            <person name="Deng X."/>
            <person name="Ma D."/>
            <person name="Wang S."/>
            <person name="Liang W."/>
            <person name="Fang L."/>
            <person name="Cai C."/>
            <person name="Zhu X."/>
            <person name="Zhou B."/>
            <person name="Zhang Y."/>
            <person name="Chen Z."/>
            <person name="Xu S."/>
            <person name="Zhu R."/>
            <person name="Wang S."/>
            <person name="Zhang T."/>
            <person name="Zhao G."/>
        </authorList>
    </citation>
    <scope>NUCLEOTIDE SEQUENCE [LARGE SCALE GENOMIC DNA]</scope>
    <source>
        <strain evidence="2">cv. Xinhai21</strain>
        <tissue evidence="1">Leaf</tissue>
    </source>
</reference>
<name>A0A2P5X878_GOSBA</name>
<dbReference type="EMBL" id="KZ665473">
    <property type="protein sequence ID" value="PPR99533.1"/>
    <property type="molecule type" value="Genomic_DNA"/>
</dbReference>
<protein>
    <submittedName>
        <fullName evidence="1">Uncharacterized protein</fullName>
    </submittedName>
</protein>